<dbReference type="RefSeq" id="XP_002175640.1">
    <property type="nucleotide sequence ID" value="XM_002175604.1"/>
</dbReference>
<feature type="region of interest" description="Disordered" evidence="3">
    <location>
        <begin position="346"/>
        <end position="372"/>
    </location>
</feature>
<dbReference type="HOGENOM" id="CLU_028900_1_0_1"/>
<evidence type="ECO:0000313" key="5">
    <source>
        <dbReference type="EMBL" id="EEB09347.1"/>
    </source>
</evidence>
<keyword evidence="2" id="KW-0802">TPR repeat</keyword>
<feature type="compositionally biased region" description="Basic and acidic residues" evidence="3">
    <location>
        <begin position="358"/>
        <end position="372"/>
    </location>
</feature>
<protein>
    <submittedName>
        <fullName evidence="5">NASP family CENP-A chaperone</fullName>
    </submittedName>
</protein>
<feature type="compositionally biased region" description="Low complexity" evidence="3">
    <location>
        <begin position="119"/>
        <end position="130"/>
    </location>
</feature>
<feature type="compositionally biased region" description="Basic and acidic residues" evidence="3">
    <location>
        <begin position="104"/>
        <end position="118"/>
    </location>
</feature>
<feature type="domain" description="Tetratricopeptide SHNi-TPR" evidence="4">
    <location>
        <begin position="187"/>
        <end position="223"/>
    </location>
</feature>
<accession>B6K743</accession>
<name>B6K743_SCHJY</name>
<dbReference type="InterPro" id="IPR051730">
    <property type="entry name" value="NASP-like"/>
</dbReference>
<dbReference type="InterPro" id="IPR011990">
    <property type="entry name" value="TPR-like_helical_dom_sf"/>
</dbReference>
<dbReference type="VEuPathDB" id="FungiDB:SJAG_04547"/>
<evidence type="ECO:0000313" key="6">
    <source>
        <dbReference type="JaponicusDB" id="SJAG_04547"/>
    </source>
</evidence>
<dbReference type="Proteomes" id="UP000001744">
    <property type="component" value="Unassembled WGS sequence"/>
</dbReference>
<dbReference type="GO" id="GO:0034080">
    <property type="term" value="P:CENP-A containing chromatin assembly"/>
    <property type="evidence" value="ECO:0000318"/>
    <property type="project" value="GO_Central"/>
</dbReference>
<keyword evidence="7" id="KW-1185">Reference proteome</keyword>
<dbReference type="JaponicusDB" id="SJAG_04547">
    <property type="gene designation" value="sim3"/>
</dbReference>
<dbReference type="OrthoDB" id="5587616at2759"/>
<feature type="region of interest" description="Disordered" evidence="3">
    <location>
        <begin position="104"/>
        <end position="146"/>
    </location>
</feature>
<dbReference type="eggNOG" id="KOG4563">
    <property type="taxonomic scope" value="Eukaryota"/>
</dbReference>
<evidence type="ECO:0000313" key="7">
    <source>
        <dbReference type="Proteomes" id="UP000001744"/>
    </source>
</evidence>
<dbReference type="GO" id="GO:0006335">
    <property type="term" value="P:DNA replication-dependent chromatin assembly"/>
    <property type="evidence" value="ECO:0000318"/>
    <property type="project" value="GO_Central"/>
</dbReference>
<reference evidence="5 7" key="1">
    <citation type="journal article" date="2011" name="Science">
        <title>Comparative functional genomics of the fission yeasts.</title>
        <authorList>
            <person name="Rhind N."/>
            <person name="Chen Z."/>
            <person name="Yassour M."/>
            <person name="Thompson D.A."/>
            <person name="Haas B.J."/>
            <person name="Habib N."/>
            <person name="Wapinski I."/>
            <person name="Roy S."/>
            <person name="Lin M.F."/>
            <person name="Heiman D.I."/>
            <person name="Young S.K."/>
            <person name="Furuya K."/>
            <person name="Guo Y."/>
            <person name="Pidoux A."/>
            <person name="Chen H.M."/>
            <person name="Robbertse B."/>
            <person name="Goldberg J.M."/>
            <person name="Aoki K."/>
            <person name="Bayne E.H."/>
            <person name="Berlin A.M."/>
            <person name="Desjardins C.A."/>
            <person name="Dobbs E."/>
            <person name="Dukaj L."/>
            <person name="Fan L."/>
            <person name="FitzGerald M.G."/>
            <person name="French C."/>
            <person name="Gujja S."/>
            <person name="Hansen K."/>
            <person name="Keifenheim D."/>
            <person name="Levin J.Z."/>
            <person name="Mosher R.A."/>
            <person name="Mueller C.A."/>
            <person name="Pfiffner J."/>
            <person name="Priest M."/>
            <person name="Russ C."/>
            <person name="Smialowska A."/>
            <person name="Swoboda P."/>
            <person name="Sykes S.M."/>
            <person name="Vaughn M."/>
            <person name="Vengrova S."/>
            <person name="Yoder R."/>
            <person name="Zeng Q."/>
            <person name="Allshire R."/>
            <person name="Baulcombe D."/>
            <person name="Birren B.W."/>
            <person name="Brown W."/>
            <person name="Ekwall K."/>
            <person name="Kellis M."/>
            <person name="Leatherwood J."/>
            <person name="Levin H."/>
            <person name="Margalit H."/>
            <person name="Martienssen R."/>
            <person name="Nieduszynski C.A."/>
            <person name="Spatafora J.W."/>
            <person name="Friedman N."/>
            <person name="Dalgaard J.Z."/>
            <person name="Baumann P."/>
            <person name="Niki H."/>
            <person name="Regev A."/>
            <person name="Nusbaum C."/>
        </authorList>
    </citation>
    <scope>NUCLEOTIDE SEQUENCE [LARGE SCALE GENOMIC DNA]</scope>
    <source>
        <strain evidence="7">yFS275 / FY16936</strain>
    </source>
</reference>
<dbReference type="GeneID" id="7051903"/>
<dbReference type="GO" id="GO:0042393">
    <property type="term" value="F:histone binding"/>
    <property type="evidence" value="ECO:0000318"/>
    <property type="project" value="GO_Central"/>
</dbReference>
<evidence type="ECO:0000259" key="4">
    <source>
        <dbReference type="Pfam" id="PF10516"/>
    </source>
</evidence>
<dbReference type="PANTHER" id="PTHR15081:SF1">
    <property type="entry name" value="NUCLEAR AUTOANTIGENIC SPERM PROTEIN"/>
    <property type="match status" value="1"/>
</dbReference>
<dbReference type="OMA" id="IAECHYK"/>
<keyword evidence="1" id="KW-0677">Repeat</keyword>
<dbReference type="STRING" id="402676.B6K743"/>
<dbReference type="PANTHER" id="PTHR15081">
    <property type="entry name" value="NUCLEAR AUTOANTIGENIC SPERM PROTEIN NASP -RELATED"/>
    <property type="match status" value="1"/>
</dbReference>
<dbReference type="Pfam" id="PF10516">
    <property type="entry name" value="SHNi-TPR"/>
    <property type="match status" value="1"/>
</dbReference>
<dbReference type="EMBL" id="KE651168">
    <property type="protein sequence ID" value="EEB09347.1"/>
    <property type="molecule type" value="Genomic_DNA"/>
</dbReference>
<gene>
    <name evidence="6" type="primary">sim3</name>
    <name evidence="5" type="ORF">SJAG_04547</name>
</gene>
<organism evidence="5 7">
    <name type="scientific">Schizosaccharomyces japonicus (strain yFS275 / FY16936)</name>
    <name type="common">Fission yeast</name>
    <dbReference type="NCBI Taxonomy" id="402676"/>
    <lineage>
        <taxon>Eukaryota</taxon>
        <taxon>Fungi</taxon>
        <taxon>Dikarya</taxon>
        <taxon>Ascomycota</taxon>
        <taxon>Taphrinomycotina</taxon>
        <taxon>Schizosaccharomycetes</taxon>
        <taxon>Schizosaccharomycetales</taxon>
        <taxon>Schizosaccharomycetaceae</taxon>
        <taxon>Schizosaccharomyces</taxon>
    </lineage>
</organism>
<dbReference type="Gene3D" id="1.25.40.10">
    <property type="entry name" value="Tetratricopeptide repeat domain"/>
    <property type="match status" value="1"/>
</dbReference>
<dbReference type="GO" id="GO:0005654">
    <property type="term" value="C:nucleoplasm"/>
    <property type="evidence" value="ECO:0000318"/>
    <property type="project" value="GO_Central"/>
</dbReference>
<evidence type="ECO:0000256" key="1">
    <source>
        <dbReference type="ARBA" id="ARBA00022737"/>
    </source>
</evidence>
<dbReference type="InterPro" id="IPR019544">
    <property type="entry name" value="Tetratricopeptide_SHNi-TPR_dom"/>
</dbReference>
<evidence type="ECO:0000256" key="3">
    <source>
        <dbReference type="SAM" id="MobiDB-lite"/>
    </source>
</evidence>
<dbReference type="SUPFAM" id="SSF48452">
    <property type="entry name" value="TPR-like"/>
    <property type="match status" value="1"/>
</dbReference>
<proteinExistence type="predicted"/>
<dbReference type="AlphaFoldDB" id="B6K743"/>
<evidence type="ECO:0000256" key="2">
    <source>
        <dbReference type="ARBA" id="ARBA00022803"/>
    </source>
</evidence>
<sequence length="372" mass="40460">METIDQLVVQGNKAFSQKHYEIAAEKYSDALEVLEQKNGPDNIENRNVLWLYGRTLFEIALSKSQVLGGGITPAIEEQQQKETDSGPTVVGSFAFTGDKLEDRVERDDAAEKANDVKESTATATSEAASSNGSEKTEAATAASPTPAAAVAAEDDFGLAWEVLDLCRVLQTRAVEQLDSKDEKSRLADVLDLLGEISLENESFEQAAQDLQEALLWKQQVLEANSTLLSEAHYKLALALEFTALEDGSGKKEALKHVEAAADIIQHVLDAKRAATSSKKGKEKEDPTLTSFQQMLDDLHQKAQDLQAEEKPDLEKELTTSAVAGSLLSAPRDQLQKLVADAIQNANDLGSLVKRKRPKTDDGEKGEKAKRAK</sequence>